<keyword evidence="11 18" id="KW-0249">Electron transport</keyword>
<dbReference type="EMBL" id="MG193328">
    <property type="protein sequence ID" value="AXS64834.1"/>
    <property type="molecule type" value="Genomic_DNA"/>
</dbReference>
<comment type="function">
    <text evidence="18">Core subunit of the mitochondrial membrane respiratory chain NADH dehydrogenase (Complex I) which catalyzes electron transfer from NADH through the respiratory chain, using ubiquinone as an electron acceptor. Essential for the catalytic activity and assembly of complex I.</text>
</comment>
<evidence type="ECO:0000256" key="3">
    <source>
        <dbReference type="ARBA" id="ARBA00007012"/>
    </source>
</evidence>
<comment type="similarity">
    <text evidence="3 18">Belongs to the complex I subunit 2 family.</text>
</comment>
<evidence type="ECO:0000256" key="2">
    <source>
        <dbReference type="ARBA" id="ARBA00004448"/>
    </source>
</evidence>
<evidence type="ECO:0000256" key="7">
    <source>
        <dbReference type="ARBA" id="ARBA00022660"/>
    </source>
</evidence>
<dbReference type="PRINTS" id="PR01436">
    <property type="entry name" value="NADHDHGNASE2"/>
</dbReference>
<dbReference type="PANTHER" id="PTHR46552:SF1">
    <property type="entry name" value="NADH-UBIQUINONE OXIDOREDUCTASE CHAIN 2"/>
    <property type="match status" value="1"/>
</dbReference>
<keyword evidence="14 18" id="KW-0830">Ubiquinone</keyword>
<comment type="subcellular location">
    <subcellularLocation>
        <location evidence="2 18">Mitochondrion inner membrane</location>
        <topology evidence="2 18">Multi-pass membrane protein</topology>
    </subcellularLocation>
</comment>
<evidence type="ECO:0000259" key="19">
    <source>
        <dbReference type="Pfam" id="PF00361"/>
    </source>
</evidence>
<evidence type="ECO:0000256" key="8">
    <source>
        <dbReference type="ARBA" id="ARBA00022692"/>
    </source>
</evidence>
<proteinExistence type="inferred from homology"/>
<dbReference type="EC" id="7.1.1.2" evidence="4 18"/>
<keyword evidence="6" id="KW-0813">Transport</keyword>
<organism evidence="20">
    <name type="scientific">Staphylinoidea sp. 12 KM-2017</name>
    <dbReference type="NCBI Taxonomy" id="2219452"/>
    <lineage>
        <taxon>Eukaryota</taxon>
        <taxon>Metazoa</taxon>
        <taxon>Ecdysozoa</taxon>
        <taxon>Arthropoda</taxon>
        <taxon>Hexapoda</taxon>
        <taxon>Insecta</taxon>
        <taxon>Pterygota</taxon>
        <taxon>Neoptera</taxon>
        <taxon>Endopterygota</taxon>
        <taxon>Coleoptera</taxon>
        <taxon>Polyphaga</taxon>
        <taxon>Staphyliniformia</taxon>
    </lineage>
</organism>
<dbReference type="AlphaFoldDB" id="A0A346RFI7"/>
<keyword evidence="9 18" id="KW-0999">Mitochondrion inner membrane</keyword>
<evidence type="ECO:0000256" key="9">
    <source>
        <dbReference type="ARBA" id="ARBA00022792"/>
    </source>
</evidence>
<feature type="transmembrane region" description="Helical" evidence="18">
    <location>
        <begin position="139"/>
        <end position="157"/>
    </location>
</feature>
<keyword evidence="16 18" id="KW-0472">Membrane</keyword>
<keyword evidence="8 18" id="KW-0812">Transmembrane</keyword>
<keyword evidence="10 18" id="KW-1278">Translocase</keyword>
<dbReference type="InterPro" id="IPR050175">
    <property type="entry name" value="Complex_I_Subunit_2"/>
</dbReference>
<accession>A0A346RFI7</accession>
<evidence type="ECO:0000313" key="20">
    <source>
        <dbReference type="EMBL" id="AXS64834.1"/>
    </source>
</evidence>
<dbReference type="Pfam" id="PF00361">
    <property type="entry name" value="Proton_antipo_M"/>
    <property type="match status" value="1"/>
</dbReference>
<evidence type="ECO:0000256" key="1">
    <source>
        <dbReference type="ARBA" id="ARBA00003257"/>
    </source>
</evidence>
<evidence type="ECO:0000256" key="14">
    <source>
        <dbReference type="ARBA" id="ARBA00023075"/>
    </source>
</evidence>
<dbReference type="GO" id="GO:0006120">
    <property type="term" value="P:mitochondrial electron transport, NADH to ubiquinone"/>
    <property type="evidence" value="ECO:0007669"/>
    <property type="project" value="InterPro"/>
</dbReference>
<feature type="transmembrane region" description="Helical" evidence="18">
    <location>
        <begin position="52"/>
        <end position="75"/>
    </location>
</feature>
<keyword evidence="7 18" id="KW-0679">Respiratory chain</keyword>
<dbReference type="GO" id="GO:0005743">
    <property type="term" value="C:mitochondrial inner membrane"/>
    <property type="evidence" value="ECO:0007669"/>
    <property type="project" value="UniProtKB-SubCell"/>
</dbReference>
<feature type="transmembrane region" description="Helical" evidence="18">
    <location>
        <begin position="308"/>
        <end position="327"/>
    </location>
</feature>
<evidence type="ECO:0000256" key="16">
    <source>
        <dbReference type="ARBA" id="ARBA00023136"/>
    </source>
</evidence>
<comment type="catalytic activity">
    <reaction evidence="17 18">
        <text>a ubiquinone + NADH + 5 H(+)(in) = a ubiquinol + NAD(+) + 4 H(+)(out)</text>
        <dbReference type="Rhea" id="RHEA:29091"/>
        <dbReference type="Rhea" id="RHEA-COMP:9565"/>
        <dbReference type="Rhea" id="RHEA-COMP:9566"/>
        <dbReference type="ChEBI" id="CHEBI:15378"/>
        <dbReference type="ChEBI" id="CHEBI:16389"/>
        <dbReference type="ChEBI" id="CHEBI:17976"/>
        <dbReference type="ChEBI" id="CHEBI:57540"/>
        <dbReference type="ChEBI" id="CHEBI:57945"/>
        <dbReference type="EC" id="7.1.1.2"/>
    </reaction>
</comment>
<feature type="transmembrane region" description="Helical" evidence="18">
    <location>
        <begin position="115"/>
        <end position="133"/>
    </location>
</feature>
<feature type="transmembrane region" description="Helical" evidence="18">
    <location>
        <begin position="81"/>
        <end position="103"/>
    </location>
</feature>
<evidence type="ECO:0000256" key="5">
    <source>
        <dbReference type="ARBA" id="ARBA00021008"/>
    </source>
</evidence>
<evidence type="ECO:0000256" key="13">
    <source>
        <dbReference type="ARBA" id="ARBA00023027"/>
    </source>
</evidence>
<keyword evidence="12 18" id="KW-1133">Transmembrane helix</keyword>
<dbReference type="InterPro" id="IPR003917">
    <property type="entry name" value="NADH_UbQ_OxRdtase_chain2"/>
</dbReference>
<name>A0A346RFI7_9COLE</name>
<evidence type="ECO:0000256" key="12">
    <source>
        <dbReference type="ARBA" id="ARBA00022989"/>
    </source>
</evidence>
<comment type="function">
    <text evidence="1">Core subunit of the mitochondrial membrane respiratory chain NADH dehydrogenase (Complex I) that is believed to belong to the minimal assembly required for catalysis. Complex I functions in the transfer of electrons from NADH to the respiratory chain. The immediate electron acceptor for the enzyme is believed to be ubiquinone.</text>
</comment>
<evidence type="ECO:0000256" key="6">
    <source>
        <dbReference type="ARBA" id="ARBA00022448"/>
    </source>
</evidence>
<feature type="transmembrane region" description="Helical" evidence="18">
    <location>
        <begin position="6"/>
        <end position="31"/>
    </location>
</feature>
<evidence type="ECO:0000256" key="10">
    <source>
        <dbReference type="ARBA" id="ARBA00022967"/>
    </source>
</evidence>
<evidence type="ECO:0000256" key="17">
    <source>
        <dbReference type="ARBA" id="ARBA00049551"/>
    </source>
</evidence>
<feature type="transmembrane region" description="Helical" evidence="18">
    <location>
        <begin position="164"/>
        <end position="183"/>
    </location>
</feature>
<keyword evidence="15 18" id="KW-0496">Mitochondrion</keyword>
<reference evidence="20" key="1">
    <citation type="journal article" date="2018" name="J. ISSAAS">
        <title>The contribution of mitochondrial metagenomics to large-scale data mining and phylogenetic analysis of Coleoptera.</title>
        <authorList>
            <person name="Miller K."/>
            <person name="Linard B."/>
            <person name="Motyka M."/>
            <person name="Bocek M."/>
            <person name="Vogler A.P."/>
        </authorList>
    </citation>
    <scope>NUCLEOTIDE SEQUENCE</scope>
</reference>
<dbReference type="GO" id="GO:0008137">
    <property type="term" value="F:NADH dehydrogenase (ubiquinone) activity"/>
    <property type="evidence" value="ECO:0007669"/>
    <property type="project" value="UniProtKB-EC"/>
</dbReference>
<feature type="transmembrane region" description="Helical" evidence="18">
    <location>
        <begin position="264"/>
        <end position="288"/>
    </location>
</feature>
<dbReference type="InterPro" id="IPR001750">
    <property type="entry name" value="ND/Mrp_TM"/>
</dbReference>
<dbReference type="PANTHER" id="PTHR46552">
    <property type="entry name" value="NADH-UBIQUINONE OXIDOREDUCTASE CHAIN 2"/>
    <property type="match status" value="1"/>
</dbReference>
<geneLocation type="mitochondrion" evidence="20"/>
<sequence>MFTISLMLSTFIVISSNSWFSAWIGLEINLLSMIPLMHQKKNMYSSEASIKYFITQAMASSILLLMIILMMHLSLNLNSNMLMMIMNSAILMKMGTAPFHFWFPEVMEGLNWNNCFIMLTWQKIAPMILIMYNINMIEFFSYIIIMCMIISGIQGINQISMRKILTYSSINHIGWMIASMFYIETMWWYYFIIYMLITLNLTYMFKILNIFYIKQLIMMLNNKILIKFFFMMNFLSLGGLPPFMGFFPKWLTIQNLIFSNNIMLPLMMTFLTLMTLFYYMQLIFSSLILNLSTLNFYLTNPNINNNMILFNFIMLMSLIFSTMMFNWL</sequence>
<evidence type="ECO:0000256" key="15">
    <source>
        <dbReference type="ARBA" id="ARBA00023128"/>
    </source>
</evidence>
<feature type="transmembrane region" description="Helical" evidence="18">
    <location>
        <begin position="224"/>
        <end position="244"/>
    </location>
</feature>
<feature type="domain" description="NADH:quinone oxidoreductase/Mrp antiporter transmembrane" evidence="19">
    <location>
        <begin position="16"/>
        <end position="275"/>
    </location>
</feature>
<feature type="transmembrane region" description="Helical" evidence="18">
    <location>
        <begin position="189"/>
        <end position="212"/>
    </location>
</feature>
<evidence type="ECO:0000256" key="11">
    <source>
        <dbReference type="ARBA" id="ARBA00022982"/>
    </source>
</evidence>
<keyword evidence="13 18" id="KW-0520">NAD</keyword>
<evidence type="ECO:0000256" key="18">
    <source>
        <dbReference type="RuleBase" id="RU003403"/>
    </source>
</evidence>
<gene>
    <name evidence="20" type="primary">nad2</name>
</gene>
<evidence type="ECO:0000256" key="4">
    <source>
        <dbReference type="ARBA" id="ARBA00012944"/>
    </source>
</evidence>
<protein>
    <recommendedName>
        <fullName evidence="5 18">NADH-ubiquinone oxidoreductase chain 2</fullName>
        <ecNumber evidence="4 18">7.1.1.2</ecNumber>
    </recommendedName>
</protein>